<dbReference type="EnsemblMetazoa" id="XM_014394471.2">
    <property type="protein sequence ID" value="XP_014249957.1"/>
    <property type="gene ID" value="LOC106666927"/>
</dbReference>
<feature type="compositionally biased region" description="Basic and acidic residues" evidence="1">
    <location>
        <begin position="810"/>
        <end position="822"/>
    </location>
</feature>
<feature type="compositionally biased region" description="Polar residues" evidence="1">
    <location>
        <begin position="782"/>
        <end position="791"/>
    </location>
</feature>
<accession>A0A8I6TEN3</accession>
<name>A0A8I6TEN3_CIMLE</name>
<feature type="region of interest" description="Disordered" evidence="1">
    <location>
        <begin position="172"/>
        <end position="260"/>
    </location>
</feature>
<dbReference type="Proteomes" id="UP000494040">
    <property type="component" value="Unassembled WGS sequence"/>
</dbReference>
<feature type="compositionally biased region" description="Basic and acidic residues" evidence="1">
    <location>
        <begin position="993"/>
        <end position="1009"/>
    </location>
</feature>
<evidence type="ECO:0000313" key="2">
    <source>
        <dbReference type="EnsemblMetazoa" id="XP_014249957.1"/>
    </source>
</evidence>
<feature type="compositionally biased region" description="Basic and acidic residues" evidence="1">
    <location>
        <begin position="102"/>
        <end position="115"/>
    </location>
</feature>
<evidence type="ECO:0000256" key="1">
    <source>
        <dbReference type="SAM" id="MobiDB-lite"/>
    </source>
</evidence>
<dbReference type="KEGG" id="clec:106666927"/>
<dbReference type="OrthoDB" id="10686709at2759"/>
<feature type="region of interest" description="Disordered" evidence="1">
    <location>
        <begin position="356"/>
        <end position="388"/>
    </location>
</feature>
<feature type="region of interest" description="Disordered" evidence="1">
    <location>
        <begin position="861"/>
        <end position="907"/>
    </location>
</feature>
<dbReference type="GeneID" id="106666927"/>
<dbReference type="RefSeq" id="XP_014249957.1">
    <property type="nucleotide sequence ID" value="XM_014394471.2"/>
</dbReference>
<feature type="compositionally biased region" description="Acidic residues" evidence="1">
    <location>
        <begin position="356"/>
        <end position="375"/>
    </location>
</feature>
<organism evidence="2 3">
    <name type="scientific">Cimex lectularius</name>
    <name type="common">Bed bug</name>
    <name type="synonym">Acanthia lectularia</name>
    <dbReference type="NCBI Taxonomy" id="79782"/>
    <lineage>
        <taxon>Eukaryota</taxon>
        <taxon>Metazoa</taxon>
        <taxon>Ecdysozoa</taxon>
        <taxon>Arthropoda</taxon>
        <taxon>Hexapoda</taxon>
        <taxon>Insecta</taxon>
        <taxon>Pterygota</taxon>
        <taxon>Neoptera</taxon>
        <taxon>Paraneoptera</taxon>
        <taxon>Hemiptera</taxon>
        <taxon>Heteroptera</taxon>
        <taxon>Panheteroptera</taxon>
        <taxon>Cimicomorpha</taxon>
        <taxon>Cimicidae</taxon>
        <taxon>Cimex</taxon>
    </lineage>
</organism>
<feature type="region of interest" description="Disordered" evidence="1">
    <location>
        <begin position="55"/>
        <end position="115"/>
    </location>
</feature>
<feature type="compositionally biased region" description="Polar residues" evidence="1">
    <location>
        <begin position="71"/>
        <end position="83"/>
    </location>
</feature>
<protein>
    <submittedName>
        <fullName evidence="2">Uncharacterized protein</fullName>
    </submittedName>
</protein>
<feature type="region of interest" description="Disordered" evidence="1">
    <location>
        <begin position="713"/>
        <end position="822"/>
    </location>
</feature>
<sequence>MADDEFNELWMFKNKKASVAAYRSIHPCQYVYKRPDSNLTKFLISLGERIYPRKSSSLESEEVADKKESVRTSSPSDTGSPYRTSLKKSSTESRRFSNTKKSSTDFRRHSITKKSSDDIKGIDIENKLSSDSRRITAKKPLDRKSHGTKRPSFESARLSDVDCRPIEEIYRHAKDRSPTKRCGSPGRAIYSPRKSISPLDRASSPQGKGGSPGKDGSLLDKEGSPGRIGSPRSSWCPSGKAESPRKNSRSPTGTISTKSRSLSLTDEISRYYHRKRKLVGSMPGLDEFESLDSIDFSITELRFADPNVHTVFEKVQPTIKGVEESVVPVQHDFKLKVIQLKHDNDDNVYFGVIDSEEESEESDEESVITENEELVLSDSSNEEHPSPNHYYYKKFNIPTYKKNVFIAENHYSEWLKEQSIKNYRQLFNIKEKSHCKYDTEHNLEEKKKEMFTKNKQTNQGEGYTNLRNQHDLKYKYIPVIARCDRIAGRDLDELYLAELTLALREAQKAALRGQGVKRETPKQKKMLAKLMKIFKYETDSPMLSCTTASASHTKLKAKEKIINRRFEAKQESLTTFKEQIHNYLFNRIYSEGLDDFYEEELNKRDAGLMMDPDDKFSYSSLLYEPRYEEPKRYHSYLYRRLIVGRDFSNVPSKTIKGLENLGILYESTLYDPPKDGMYRGKPIVEVKKNFDSLPSMKTGFPKRKAKKSILIHLEPETDDANTPSSPQPSKKKKIVGGLKSHRDSLKKKQKPKKMKGEKGDKDADGKPLNKDKSRSDEDNSKLSENIKPSENGTDKINLEAAGSMENLTKGNDKTVLKGSPEKVIPEVQRKSIKILSPLKKKSIYDDRQDVIGSEEIHKLKSALKGSPSPDKKMSFYKNKNKSVDGSFKGLPMDMDRSSRPERPKNFTDKMRAAVSQEVKPPIIIEFDPVANGAITKSMEQFATYYNTPLNEMSRLADGVILIEPDEKRIETKLRKSTTRRQTEESQFSKSSPRRSDDSVSMKRSIMSKD</sequence>
<proteinExistence type="predicted"/>
<reference evidence="2" key="1">
    <citation type="submission" date="2022-01" db="UniProtKB">
        <authorList>
            <consortium name="EnsemblMetazoa"/>
        </authorList>
    </citation>
    <scope>IDENTIFICATION</scope>
</reference>
<keyword evidence="3" id="KW-1185">Reference proteome</keyword>
<feature type="compositionally biased region" description="Basic and acidic residues" evidence="1">
    <location>
        <begin position="131"/>
        <end position="145"/>
    </location>
</feature>
<feature type="region of interest" description="Disordered" evidence="1">
    <location>
        <begin position="131"/>
        <end position="157"/>
    </location>
</feature>
<evidence type="ECO:0000313" key="3">
    <source>
        <dbReference type="Proteomes" id="UP000494040"/>
    </source>
</evidence>
<feature type="region of interest" description="Disordered" evidence="1">
    <location>
        <begin position="968"/>
        <end position="1009"/>
    </location>
</feature>
<feature type="compositionally biased region" description="Basic residues" evidence="1">
    <location>
        <begin position="744"/>
        <end position="753"/>
    </location>
</feature>
<feature type="compositionally biased region" description="Basic and acidic residues" evidence="1">
    <location>
        <begin position="893"/>
        <end position="907"/>
    </location>
</feature>
<feature type="compositionally biased region" description="Low complexity" evidence="1">
    <location>
        <begin position="225"/>
        <end position="234"/>
    </location>
</feature>
<dbReference type="AlphaFoldDB" id="A0A8I6TEN3"/>
<feature type="compositionally biased region" description="Basic and acidic residues" evidence="1">
    <location>
        <begin position="754"/>
        <end position="781"/>
    </location>
</feature>
<feature type="compositionally biased region" description="Polar residues" evidence="1">
    <location>
        <begin position="249"/>
        <end position="260"/>
    </location>
</feature>